<dbReference type="AlphaFoldDB" id="A0AAE1E2H7"/>
<evidence type="ECO:0000256" key="1">
    <source>
        <dbReference type="SAM" id="MobiDB-lite"/>
    </source>
</evidence>
<reference evidence="2" key="1">
    <citation type="journal article" date="2023" name="G3 (Bethesda)">
        <title>A reference genome for the long-term kleptoplast-retaining sea slug Elysia crispata morphotype clarki.</title>
        <authorList>
            <person name="Eastman K.E."/>
            <person name="Pendleton A.L."/>
            <person name="Shaikh M.A."/>
            <person name="Suttiyut T."/>
            <person name="Ogas R."/>
            <person name="Tomko P."/>
            <person name="Gavelis G."/>
            <person name="Widhalm J.R."/>
            <person name="Wisecaver J.H."/>
        </authorList>
    </citation>
    <scope>NUCLEOTIDE SEQUENCE</scope>
    <source>
        <strain evidence="2">ECLA1</strain>
    </source>
</reference>
<feature type="compositionally biased region" description="Basic and acidic residues" evidence="1">
    <location>
        <begin position="59"/>
        <end position="74"/>
    </location>
</feature>
<keyword evidence="3" id="KW-1185">Reference proteome</keyword>
<proteinExistence type="predicted"/>
<accession>A0AAE1E2H7</accession>
<organism evidence="2 3">
    <name type="scientific">Elysia crispata</name>
    <name type="common">lettuce slug</name>
    <dbReference type="NCBI Taxonomy" id="231223"/>
    <lineage>
        <taxon>Eukaryota</taxon>
        <taxon>Metazoa</taxon>
        <taxon>Spiralia</taxon>
        <taxon>Lophotrochozoa</taxon>
        <taxon>Mollusca</taxon>
        <taxon>Gastropoda</taxon>
        <taxon>Heterobranchia</taxon>
        <taxon>Euthyneura</taxon>
        <taxon>Panpulmonata</taxon>
        <taxon>Sacoglossa</taxon>
        <taxon>Placobranchoidea</taxon>
        <taxon>Plakobranchidae</taxon>
        <taxon>Elysia</taxon>
    </lineage>
</organism>
<evidence type="ECO:0000313" key="3">
    <source>
        <dbReference type="Proteomes" id="UP001283361"/>
    </source>
</evidence>
<feature type="region of interest" description="Disordered" evidence="1">
    <location>
        <begin position="1"/>
        <end position="26"/>
    </location>
</feature>
<name>A0AAE1E2H7_9GAST</name>
<protein>
    <submittedName>
        <fullName evidence="2">Uncharacterized protein</fullName>
    </submittedName>
</protein>
<gene>
    <name evidence="2" type="ORF">RRG08_015893</name>
</gene>
<dbReference type="Proteomes" id="UP001283361">
    <property type="component" value="Unassembled WGS sequence"/>
</dbReference>
<comment type="caution">
    <text evidence="2">The sequence shown here is derived from an EMBL/GenBank/DDBJ whole genome shotgun (WGS) entry which is preliminary data.</text>
</comment>
<evidence type="ECO:0000313" key="2">
    <source>
        <dbReference type="EMBL" id="KAK3790423.1"/>
    </source>
</evidence>
<feature type="compositionally biased region" description="Polar residues" evidence="1">
    <location>
        <begin position="1"/>
        <end position="21"/>
    </location>
</feature>
<sequence length="74" mass="7795">MTLTSQGKSLLLSNEHPNYGTSAEPEGGADYCAGGFGASDDDGFKVVLVDNEDPGMWAADDKDPLGEMKETKVL</sequence>
<dbReference type="EMBL" id="JAWDGP010001540">
    <property type="protein sequence ID" value="KAK3790423.1"/>
    <property type="molecule type" value="Genomic_DNA"/>
</dbReference>
<feature type="region of interest" description="Disordered" evidence="1">
    <location>
        <begin position="55"/>
        <end position="74"/>
    </location>
</feature>